<name>A0A9D4UU32_ADICA</name>
<sequence length="83" mass="9457">MNCKKVQEQHVKLGVVDLGSCSREGLIGVSFLGRACDQRKQSCRLEDREQEQAWECWDLRAETCKLKERLLESVKAIGCMVLS</sequence>
<reference evidence="1" key="1">
    <citation type="submission" date="2021-01" db="EMBL/GenBank/DDBJ databases">
        <title>Adiantum capillus-veneris genome.</title>
        <authorList>
            <person name="Fang Y."/>
            <person name="Liao Q."/>
        </authorList>
    </citation>
    <scope>NUCLEOTIDE SEQUENCE</scope>
    <source>
        <strain evidence="1">H3</strain>
        <tissue evidence="1">Leaf</tissue>
    </source>
</reference>
<keyword evidence="2" id="KW-1185">Reference proteome</keyword>
<comment type="caution">
    <text evidence="1">The sequence shown here is derived from an EMBL/GenBank/DDBJ whole genome shotgun (WGS) entry which is preliminary data.</text>
</comment>
<accession>A0A9D4UU32</accession>
<proteinExistence type="predicted"/>
<evidence type="ECO:0000313" key="1">
    <source>
        <dbReference type="EMBL" id="KAI5074119.1"/>
    </source>
</evidence>
<dbReference type="EMBL" id="JABFUD020000010">
    <property type="protein sequence ID" value="KAI5074119.1"/>
    <property type="molecule type" value="Genomic_DNA"/>
</dbReference>
<evidence type="ECO:0000313" key="2">
    <source>
        <dbReference type="Proteomes" id="UP000886520"/>
    </source>
</evidence>
<dbReference type="Proteomes" id="UP000886520">
    <property type="component" value="Chromosome 10"/>
</dbReference>
<dbReference type="AlphaFoldDB" id="A0A9D4UU32"/>
<organism evidence="1 2">
    <name type="scientific">Adiantum capillus-veneris</name>
    <name type="common">Maidenhair fern</name>
    <dbReference type="NCBI Taxonomy" id="13818"/>
    <lineage>
        <taxon>Eukaryota</taxon>
        <taxon>Viridiplantae</taxon>
        <taxon>Streptophyta</taxon>
        <taxon>Embryophyta</taxon>
        <taxon>Tracheophyta</taxon>
        <taxon>Polypodiopsida</taxon>
        <taxon>Polypodiidae</taxon>
        <taxon>Polypodiales</taxon>
        <taxon>Pteridineae</taxon>
        <taxon>Pteridaceae</taxon>
        <taxon>Vittarioideae</taxon>
        <taxon>Adiantum</taxon>
    </lineage>
</organism>
<protein>
    <submittedName>
        <fullName evidence="1">Uncharacterized protein</fullName>
    </submittedName>
</protein>
<gene>
    <name evidence="1" type="ORF">GOP47_0010080</name>
</gene>